<dbReference type="PIRSF" id="PIRSF016578">
    <property type="entry name" value="HsaA"/>
    <property type="match status" value="1"/>
</dbReference>
<organism evidence="7 8">
    <name type="scientific">Goodfellowiella coeruleoviolacea</name>
    <dbReference type="NCBI Taxonomy" id="334858"/>
    <lineage>
        <taxon>Bacteria</taxon>
        <taxon>Bacillati</taxon>
        <taxon>Actinomycetota</taxon>
        <taxon>Actinomycetes</taxon>
        <taxon>Pseudonocardiales</taxon>
        <taxon>Pseudonocardiaceae</taxon>
        <taxon>Goodfellowiella</taxon>
    </lineage>
</organism>
<dbReference type="Pfam" id="PF02770">
    <property type="entry name" value="Acyl-CoA_dh_M"/>
    <property type="match status" value="1"/>
</dbReference>
<keyword evidence="8" id="KW-1185">Reference proteome</keyword>
<dbReference type="InterPro" id="IPR009100">
    <property type="entry name" value="AcylCoA_DH/oxidase_NM_dom_sf"/>
</dbReference>
<dbReference type="InterPro" id="IPR013786">
    <property type="entry name" value="AcylCoA_DH/ox_N"/>
</dbReference>
<evidence type="ECO:0000313" key="8">
    <source>
        <dbReference type="Proteomes" id="UP001206128"/>
    </source>
</evidence>
<dbReference type="InterPro" id="IPR052547">
    <property type="entry name" value="Mito_Isobutyryl-CoADH"/>
</dbReference>
<dbReference type="InterPro" id="IPR006091">
    <property type="entry name" value="Acyl-CoA_Oxase/DH_mid-dom"/>
</dbReference>
<feature type="region of interest" description="Disordered" evidence="3">
    <location>
        <begin position="385"/>
        <end position="410"/>
    </location>
</feature>
<dbReference type="SUPFAM" id="SSF56645">
    <property type="entry name" value="Acyl-CoA dehydrogenase NM domain-like"/>
    <property type="match status" value="1"/>
</dbReference>
<evidence type="ECO:0000256" key="2">
    <source>
        <dbReference type="ARBA" id="ARBA00023002"/>
    </source>
</evidence>
<dbReference type="InterPro" id="IPR037069">
    <property type="entry name" value="AcylCoA_DH/ox_N_sf"/>
</dbReference>
<gene>
    <name evidence="7" type="ORF">LX83_004081</name>
</gene>
<dbReference type="InterPro" id="IPR013107">
    <property type="entry name" value="Acyl-CoA_DH_C"/>
</dbReference>
<dbReference type="RefSeq" id="WP_253773853.1">
    <property type="nucleotide sequence ID" value="NZ_JAMTCK010000009.1"/>
</dbReference>
<dbReference type="PANTHER" id="PTHR43831">
    <property type="entry name" value="ISOBUTYRYL-COA DEHYDROGENASE"/>
    <property type="match status" value="1"/>
</dbReference>
<dbReference type="InterPro" id="IPR036250">
    <property type="entry name" value="AcylCo_DH-like_C"/>
</dbReference>
<feature type="domain" description="Acyl-CoA oxidase/dehydrogenase middle" evidence="4">
    <location>
        <begin position="125"/>
        <end position="211"/>
    </location>
</feature>
<dbReference type="Gene3D" id="2.40.110.10">
    <property type="entry name" value="Butyryl-CoA Dehydrogenase, subunit A, domain 2"/>
    <property type="match status" value="1"/>
</dbReference>
<evidence type="ECO:0000259" key="6">
    <source>
        <dbReference type="Pfam" id="PF08028"/>
    </source>
</evidence>
<dbReference type="Pfam" id="PF02771">
    <property type="entry name" value="Acyl-CoA_dh_N"/>
    <property type="match status" value="1"/>
</dbReference>
<evidence type="ECO:0000256" key="1">
    <source>
        <dbReference type="ARBA" id="ARBA00022630"/>
    </source>
</evidence>
<reference evidence="7" key="1">
    <citation type="submission" date="2022-06" db="EMBL/GenBank/DDBJ databases">
        <title>Genomic Encyclopedia of Archaeal and Bacterial Type Strains, Phase II (KMG-II): from individual species to whole genera.</title>
        <authorList>
            <person name="Goeker M."/>
        </authorList>
    </citation>
    <scope>NUCLEOTIDE SEQUENCE</scope>
    <source>
        <strain evidence="7">DSM 43935</strain>
    </source>
</reference>
<proteinExistence type="predicted"/>
<dbReference type="PANTHER" id="PTHR43831:SF1">
    <property type="entry name" value="ISOBUTYRYL-COA DEHYDROGENASE, MITOCHONDRIAL"/>
    <property type="match status" value="1"/>
</dbReference>
<keyword evidence="1" id="KW-0285">Flavoprotein</keyword>
<dbReference type="InterPro" id="IPR046373">
    <property type="entry name" value="Acyl-CoA_Oxase/DH_mid-dom_sf"/>
</dbReference>
<protein>
    <submittedName>
        <fullName evidence="7">Acyl-CoA dehydrogenase</fullName>
    </submittedName>
</protein>
<dbReference type="CDD" id="cd00567">
    <property type="entry name" value="ACAD"/>
    <property type="match status" value="1"/>
</dbReference>
<comment type="caution">
    <text evidence="7">The sequence shown here is derived from an EMBL/GenBank/DDBJ whole genome shotgun (WGS) entry which is preliminary data.</text>
</comment>
<sequence>MTFGHPVGEFDPAPLRALTAELARTAPVHDADATFPLEGITAVHRAGVLTATVGQAYGGPGLGVGQTARLLAALGAGDPSVALITAMTLFQHFGQATRPHWPPELYAEVVRQSAAQPTLLNTARSEPDHGGLPETVARRTASGWAISGHKRFVTGAEGLSYVLVWARTDEPVPRVATFVVPGGLEGIEIVREANPLGLRASGAHDVLFTDVEIPADNVLDPLEESGAQQDNLAQARLGLPLAAIYLGVGRAAQRFFHRFAHERVPPAVGRPLAKTERFRVAAGEIEVLLAGAEELLFGLADRLDQGAAPPTGTVLAARVLAVRQIVSAVQTAVELLGNAGLSREHPLERHFRDVQSARTHAPQEHTVLTGIGAAVLAASQPNAVVPAAQPAGPPPQAEPEPHGHAGLITR</sequence>
<evidence type="ECO:0000259" key="5">
    <source>
        <dbReference type="Pfam" id="PF02771"/>
    </source>
</evidence>
<dbReference type="GO" id="GO:0050660">
    <property type="term" value="F:flavin adenine dinucleotide binding"/>
    <property type="evidence" value="ECO:0007669"/>
    <property type="project" value="InterPro"/>
</dbReference>
<dbReference type="SUPFAM" id="SSF47203">
    <property type="entry name" value="Acyl-CoA dehydrogenase C-terminal domain-like"/>
    <property type="match status" value="1"/>
</dbReference>
<dbReference type="Gene3D" id="1.20.140.10">
    <property type="entry name" value="Butyryl-CoA Dehydrogenase, subunit A, domain 3"/>
    <property type="match status" value="1"/>
</dbReference>
<dbReference type="Pfam" id="PF08028">
    <property type="entry name" value="Acyl-CoA_dh_2"/>
    <property type="match status" value="1"/>
</dbReference>
<dbReference type="Gene3D" id="1.10.540.10">
    <property type="entry name" value="Acyl-CoA dehydrogenase/oxidase, N-terminal domain"/>
    <property type="match status" value="1"/>
</dbReference>
<dbReference type="GO" id="GO:0016627">
    <property type="term" value="F:oxidoreductase activity, acting on the CH-CH group of donors"/>
    <property type="evidence" value="ECO:0007669"/>
    <property type="project" value="InterPro"/>
</dbReference>
<evidence type="ECO:0000313" key="7">
    <source>
        <dbReference type="EMBL" id="MCP2167208.1"/>
    </source>
</evidence>
<dbReference type="Proteomes" id="UP001206128">
    <property type="component" value="Unassembled WGS sequence"/>
</dbReference>
<name>A0AAE3GGF5_9PSEU</name>
<evidence type="ECO:0000256" key="3">
    <source>
        <dbReference type="SAM" id="MobiDB-lite"/>
    </source>
</evidence>
<evidence type="ECO:0000259" key="4">
    <source>
        <dbReference type="Pfam" id="PF02770"/>
    </source>
</evidence>
<accession>A0AAE3GGF5</accession>
<dbReference type="AlphaFoldDB" id="A0AAE3GGF5"/>
<dbReference type="EMBL" id="JAMTCK010000009">
    <property type="protein sequence ID" value="MCP2167208.1"/>
    <property type="molecule type" value="Genomic_DNA"/>
</dbReference>
<feature type="domain" description="Acyl-CoA dehydrogenase C-terminal" evidence="6">
    <location>
        <begin position="241"/>
        <end position="361"/>
    </location>
</feature>
<keyword evidence="2" id="KW-0560">Oxidoreductase</keyword>
<feature type="domain" description="Acyl-CoA dehydrogenase/oxidase N-terminal" evidence="5">
    <location>
        <begin position="19"/>
        <end position="87"/>
    </location>
</feature>